<name>A0A4Z0PVK7_9BACT</name>
<evidence type="ECO:0000313" key="1">
    <source>
        <dbReference type="EMBL" id="TGE21525.1"/>
    </source>
</evidence>
<dbReference type="OrthoDB" id="611177at2"/>
<accession>A0A4Z0PVK7</accession>
<reference evidence="1 2" key="1">
    <citation type="submission" date="2019-04" db="EMBL/GenBank/DDBJ databases">
        <authorList>
            <person name="Feng G."/>
            <person name="Zhang J."/>
            <person name="Zhu H."/>
        </authorList>
    </citation>
    <scope>NUCLEOTIDE SEQUENCE [LARGE SCALE GENOMIC DNA]</scope>
    <source>
        <strain evidence="1 2">JCM 31653</strain>
    </source>
</reference>
<dbReference type="SUPFAM" id="SSF51556">
    <property type="entry name" value="Metallo-dependent hydrolases"/>
    <property type="match status" value="1"/>
</dbReference>
<protein>
    <recommendedName>
        <fullName evidence="3">Peptidase M19</fullName>
    </recommendedName>
</protein>
<comment type="caution">
    <text evidence="1">The sequence shown here is derived from an EMBL/GenBank/DDBJ whole genome shotgun (WGS) entry which is preliminary data.</text>
</comment>
<dbReference type="InterPro" id="IPR032466">
    <property type="entry name" value="Metal_Hydrolase"/>
</dbReference>
<sequence length="681" mass="77572">MDNRYHRFRREVVSCLLKRGEQLFKLLLLGGSLALSSCRAIEPRYEVSQLPAPYQGKAPLNHDNVDYHNHLTLKPYYQLIETPVQIVNPRLVLVPTPHYETYPPAQWDPSGRLGYAAWQLNTSQELRYQAYGKFSDFSRYRQSAWPELTGYKAVCTSLYSIEKGLTTNEGSKTLGIINNTGLKRFALKTVTGLDKKRLQNVVHDLTLEPLIETQAEYDFLKHQAQALSAESPQRVVLAEPRTLDSLLQAPNTTAVVISIEGGHVLLGPDALQNNRLLLADTKPQDAQDIRDRVALIKAWQHPVFFITFSHLIWNKLAGQAKGTDADGFKRQLLTILSRMPGFGPAVFTQPNSGIAGLSGASYESGTLPYDNGNSERIIPDDNQLGLVAIEALLSKNNGRRILIDLRHSGIKTRLQFYHLRDSLYQDVPPLVSHCAASGESLRLAIATGLRPYYDRYPEFNNPEKFYRKKIKNHSFRMFNQWPYSKYFSDNTTTLKATEIFRSNSTGWFHPTSNNLADEEIEYITRNGGLMGLTVEQRGLGGSMKQYKKTRRAAQASFRSWLTRNEPTLTDAERLIREKQFFDAVPFMRNLWYFTNLSKPGADVWYHLTIGSDYDGIADPMDSFATSSRLPNLESFINDYYQAFEHVYGLRFNLAGRSMSQNLRLVFSTNGVDFIKKYYPRR</sequence>
<dbReference type="Gene3D" id="3.20.20.140">
    <property type="entry name" value="Metal-dependent hydrolases"/>
    <property type="match status" value="1"/>
</dbReference>
<dbReference type="EMBL" id="SRLC01000002">
    <property type="protein sequence ID" value="TGE21525.1"/>
    <property type="molecule type" value="Genomic_DNA"/>
</dbReference>
<proteinExistence type="predicted"/>
<dbReference type="RefSeq" id="WP_135464072.1">
    <property type="nucleotide sequence ID" value="NZ_SRLC01000002.1"/>
</dbReference>
<evidence type="ECO:0000313" key="2">
    <source>
        <dbReference type="Proteomes" id="UP000297549"/>
    </source>
</evidence>
<keyword evidence="2" id="KW-1185">Reference proteome</keyword>
<dbReference type="Proteomes" id="UP000297549">
    <property type="component" value="Unassembled WGS sequence"/>
</dbReference>
<gene>
    <name evidence="1" type="ORF">E5K00_14665</name>
</gene>
<organism evidence="1 2">
    <name type="scientific">Hymenobacter aquaticus</name>
    <dbReference type="NCBI Taxonomy" id="1867101"/>
    <lineage>
        <taxon>Bacteria</taxon>
        <taxon>Pseudomonadati</taxon>
        <taxon>Bacteroidota</taxon>
        <taxon>Cytophagia</taxon>
        <taxon>Cytophagales</taxon>
        <taxon>Hymenobacteraceae</taxon>
        <taxon>Hymenobacter</taxon>
    </lineage>
</organism>
<dbReference type="AlphaFoldDB" id="A0A4Z0PVK7"/>
<evidence type="ECO:0008006" key="3">
    <source>
        <dbReference type="Google" id="ProtNLM"/>
    </source>
</evidence>